<dbReference type="Gene3D" id="1.20.120.520">
    <property type="entry name" value="nmb1532 protein domain like"/>
    <property type="match status" value="1"/>
</dbReference>
<gene>
    <name evidence="2" type="ORF">BZG36_03162</name>
</gene>
<sequence length="188" mass="21477">MTNKTSDKSIIDLVIDDHEEVRSLWKQYQSEPDQKAKGDIKDKVVYNVAVHSHAEELVLYAAFEAFMGAKGKELADISRAEHREIKKEYYRLDRLKHTDPNLESEMQRAYDEFNHHAKHEENEILPEFSKSVNEDQLKSLGGAFTMIKTTVPTRPHPSAPDTPGLEALFGTAVAPVDWLRDLFRSLGK</sequence>
<dbReference type="PANTHER" id="PTHR35585">
    <property type="entry name" value="HHE DOMAIN PROTEIN (AFU_ORTHOLOGUE AFUA_4G00730)"/>
    <property type="match status" value="1"/>
</dbReference>
<dbReference type="Pfam" id="PF01814">
    <property type="entry name" value="Hemerythrin"/>
    <property type="match status" value="1"/>
</dbReference>
<dbReference type="Proteomes" id="UP000242875">
    <property type="component" value="Unassembled WGS sequence"/>
</dbReference>
<name>A0A261Y135_9FUNG</name>
<dbReference type="AlphaFoldDB" id="A0A261Y135"/>
<feature type="domain" description="Hemerythrin-like" evidence="1">
    <location>
        <begin position="10"/>
        <end position="127"/>
    </location>
</feature>
<evidence type="ECO:0000313" key="2">
    <source>
        <dbReference type="EMBL" id="OZJ04306.1"/>
    </source>
</evidence>
<dbReference type="OrthoDB" id="9983919at2759"/>
<protein>
    <recommendedName>
        <fullName evidence="1">Hemerythrin-like domain-containing protein</fullName>
    </recommendedName>
</protein>
<dbReference type="InterPro" id="IPR012312">
    <property type="entry name" value="Hemerythrin-like"/>
</dbReference>
<keyword evidence="3" id="KW-1185">Reference proteome</keyword>
<evidence type="ECO:0000259" key="1">
    <source>
        <dbReference type="Pfam" id="PF01814"/>
    </source>
</evidence>
<dbReference type="PANTHER" id="PTHR35585:SF1">
    <property type="entry name" value="HHE DOMAIN PROTEIN (AFU_ORTHOLOGUE AFUA_4G00730)"/>
    <property type="match status" value="1"/>
</dbReference>
<proteinExistence type="predicted"/>
<evidence type="ECO:0000313" key="3">
    <source>
        <dbReference type="Proteomes" id="UP000242875"/>
    </source>
</evidence>
<accession>A0A261Y135</accession>
<reference evidence="2 3" key="1">
    <citation type="journal article" date="2017" name="Mycologia">
        <title>Bifiguratus adelaidae, gen. et sp. nov., a new member of Mucoromycotina in endophytic and soil-dwelling habitats.</title>
        <authorList>
            <person name="Torres-Cruz T.J."/>
            <person name="Billingsley Tobias T.L."/>
            <person name="Almatruk M."/>
            <person name="Hesse C."/>
            <person name="Kuske C.R."/>
            <person name="Desiro A."/>
            <person name="Benucci G.M."/>
            <person name="Bonito G."/>
            <person name="Stajich J.E."/>
            <person name="Dunlap C."/>
            <person name="Arnold A.E."/>
            <person name="Porras-Alfaro A."/>
        </authorList>
    </citation>
    <scope>NUCLEOTIDE SEQUENCE [LARGE SCALE GENOMIC DNA]</scope>
    <source>
        <strain evidence="2 3">AZ0501</strain>
    </source>
</reference>
<dbReference type="EMBL" id="MVBO01000045">
    <property type="protein sequence ID" value="OZJ04306.1"/>
    <property type="molecule type" value="Genomic_DNA"/>
</dbReference>
<organism evidence="2 3">
    <name type="scientific">Bifiguratus adelaidae</name>
    <dbReference type="NCBI Taxonomy" id="1938954"/>
    <lineage>
        <taxon>Eukaryota</taxon>
        <taxon>Fungi</taxon>
        <taxon>Fungi incertae sedis</taxon>
        <taxon>Mucoromycota</taxon>
        <taxon>Mucoromycotina</taxon>
        <taxon>Endogonomycetes</taxon>
        <taxon>Endogonales</taxon>
        <taxon>Endogonales incertae sedis</taxon>
        <taxon>Bifiguratus</taxon>
    </lineage>
</organism>
<comment type="caution">
    <text evidence="2">The sequence shown here is derived from an EMBL/GenBank/DDBJ whole genome shotgun (WGS) entry which is preliminary data.</text>
</comment>